<dbReference type="InterPro" id="IPR006827">
    <property type="entry name" value="Lant_deHydtase_N"/>
</dbReference>
<evidence type="ECO:0000313" key="2">
    <source>
        <dbReference type="EMBL" id="UOX34514.1"/>
    </source>
</evidence>
<dbReference type="Pfam" id="PF04738">
    <property type="entry name" value="Lant_dehydr_N"/>
    <property type="match status" value="1"/>
</dbReference>
<feature type="domain" description="Lantibiotic dehydratase N-terminal" evidence="1">
    <location>
        <begin position="39"/>
        <end position="679"/>
    </location>
</feature>
<sequence>MNFSAFQTTILRTPVYPVNYYIALLQNYSREKLFETIRDKHVKNAIALATPELLSQIEKYNQNPEKFTVEKGKHLEQSLLKYIARMCSRSTPFGLFAGCTTGTLGKETKIELASKDCYSTHNQFDMQFWIALLQTLAKDEEIKSQLHYFPNTSLYSVGSFYRYTEYTYTNKKREHSIAAIRKNESVTRILEKAQQGCTIEALVAEIIESDLEKEEATIFVNKLIDNQILVSNLEATIIGDMEMQRVIALLEAIPEVAEKTRAIKKAIHTLTANYDVSVLKNVQNQIEKVTKEYDAKYLLQTDLYTHTTTNTVNKKNVQKLKQAIAFLAKTQQYSANRNLEQFKKAFLKRYETKEMPLSMVLDVEIGIGYLQNSNEKDSHPILDLFTIAKETKEIAVSELWTKWSYTLEEKVQTCLAKEERILILNDDDVKDFEAYSGTLPATFSAMIEIINIEEREMIVLESLGNFSAAKLIGRFCNGNENIHKLAKEIIAKEKELNEDAVLAEIAHIPESRTGNILKRPVLRDYEIPYLANSNMEKENQIALDDLYISIVQNTIVLKSKRLNKRIIPCLSNAHNYTNSSLPIYQFLCDLQGQAIHPVYRFNWGVLKGHYNYFPQVRYKDVILAKARWYVYYDDLKNQQFNSDFENWKQKNKIPKYITIVSGDNTLLLDLEKEISFDILVKTAKTKNKVVLEEFLFATNNVVQDIAENQYTNQVILSFFKEKVK</sequence>
<dbReference type="RefSeq" id="WP_246917502.1">
    <property type="nucleotide sequence ID" value="NZ_CP090145.1"/>
</dbReference>
<reference evidence="2" key="1">
    <citation type="submission" date="2021-12" db="EMBL/GenBank/DDBJ databases">
        <authorList>
            <person name="Cha I.-T."/>
            <person name="Lee K.-E."/>
            <person name="Park S.-J."/>
        </authorList>
    </citation>
    <scope>NUCLEOTIDE SEQUENCE</scope>
    <source>
        <strain evidence="2">YSM-43</strain>
    </source>
</reference>
<reference evidence="2" key="2">
    <citation type="submission" date="2022-04" db="EMBL/GenBank/DDBJ databases">
        <title>Complete Genome Sequence of Flavobacterium sediminilitoris YSM-43, Isolated from a Tidal Sediment.</title>
        <authorList>
            <person name="Lee P.A."/>
        </authorList>
    </citation>
    <scope>NUCLEOTIDE SEQUENCE</scope>
    <source>
        <strain evidence="2">YSM-43</strain>
    </source>
</reference>
<dbReference type="Proteomes" id="UP000830454">
    <property type="component" value="Chromosome"/>
</dbReference>
<evidence type="ECO:0000313" key="3">
    <source>
        <dbReference type="Proteomes" id="UP000830454"/>
    </source>
</evidence>
<dbReference type="EMBL" id="CP090145">
    <property type="protein sequence ID" value="UOX34514.1"/>
    <property type="molecule type" value="Genomic_DNA"/>
</dbReference>
<gene>
    <name evidence="2" type="ORF">LXD69_03140</name>
</gene>
<name>A0ABY4HNR5_9FLAO</name>
<organism evidence="2 3">
    <name type="scientific">Flavobacterium sediminilitoris</name>
    <dbReference type="NCBI Taxonomy" id="2024526"/>
    <lineage>
        <taxon>Bacteria</taxon>
        <taxon>Pseudomonadati</taxon>
        <taxon>Bacteroidota</taxon>
        <taxon>Flavobacteriia</taxon>
        <taxon>Flavobacteriales</taxon>
        <taxon>Flavobacteriaceae</taxon>
        <taxon>Flavobacterium</taxon>
    </lineage>
</organism>
<accession>A0ABY4HNR5</accession>
<keyword evidence="3" id="KW-1185">Reference proteome</keyword>
<evidence type="ECO:0000259" key="1">
    <source>
        <dbReference type="Pfam" id="PF04738"/>
    </source>
</evidence>
<protein>
    <submittedName>
        <fullName evidence="2">Lantibiotic dehydratase family protein</fullName>
    </submittedName>
</protein>
<proteinExistence type="predicted"/>